<feature type="domain" description="F-box" evidence="2">
    <location>
        <begin position="106"/>
        <end position="136"/>
    </location>
</feature>
<evidence type="ECO:0000313" key="5">
    <source>
        <dbReference type="WBParaSite" id="TCLT_0000341901-mRNA-1"/>
    </source>
</evidence>
<dbReference type="AlphaFoldDB" id="A0A0N5CT61"/>
<evidence type="ECO:0000313" key="3">
    <source>
        <dbReference type="EMBL" id="VDM99867.1"/>
    </source>
</evidence>
<name>A0A0N5CT61_THECL</name>
<dbReference type="WBParaSite" id="TCLT_0000341901-mRNA-1">
    <property type="protein sequence ID" value="TCLT_0000341901-mRNA-1"/>
    <property type="gene ID" value="TCLT_0000341901"/>
</dbReference>
<evidence type="ECO:0000256" key="1">
    <source>
        <dbReference type="SAM" id="MobiDB-lite"/>
    </source>
</evidence>
<evidence type="ECO:0000259" key="2">
    <source>
        <dbReference type="Pfam" id="PF00646"/>
    </source>
</evidence>
<dbReference type="InterPro" id="IPR001810">
    <property type="entry name" value="F-box_dom"/>
</dbReference>
<feature type="compositionally biased region" description="Polar residues" evidence="1">
    <location>
        <begin position="1"/>
        <end position="13"/>
    </location>
</feature>
<reference evidence="5" key="1">
    <citation type="submission" date="2017-02" db="UniProtKB">
        <authorList>
            <consortium name="WormBaseParasite"/>
        </authorList>
    </citation>
    <scope>IDENTIFICATION</scope>
</reference>
<sequence length="175" mass="19802">MESEQGQASQITNFFAVRKRKSSEQQSSLLRGKKSRANQNQDAEDNFSDQVVPDISLVDNKENGDFSASDSSSASSCDEYTFSSAWRNAIQLIPNVTVSTPRGIFEMLPPELLCEAFNYIPASQLIKLSLSSATLNIQIQEYVKLSSVHRRFREEISTKHKVLYKPDHDPFYDWG</sequence>
<dbReference type="Proteomes" id="UP000276776">
    <property type="component" value="Unassembled WGS sequence"/>
</dbReference>
<gene>
    <name evidence="3" type="ORF">TCLT_LOCUS3412</name>
</gene>
<keyword evidence="4" id="KW-1185">Reference proteome</keyword>
<protein>
    <submittedName>
        <fullName evidence="5">F-box domain-containing protein</fullName>
    </submittedName>
</protein>
<feature type="region of interest" description="Disordered" evidence="1">
    <location>
        <begin position="1"/>
        <end position="54"/>
    </location>
</feature>
<organism evidence="5">
    <name type="scientific">Thelazia callipaeda</name>
    <name type="common">Oriental eyeworm</name>
    <name type="synonym">Parasitic nematode</name>
    <dbReference type="NCBI Taxonomy" id="103827"/>
    <lineage>
        <taxon>Eukaryota</taxon>
        <taxon>Metazoa</taxon>
        <taxon>Ecdysozoa</taxon>
        <taxon>Nematoda</taxon>
        <taxon>Chromadorea</taxon>
        <taxon>Rhabditida</taxon>
        <taxon>Spirurina</taxon>
        <taxon>Spiruromorpha</taxon>
        <taxon>Thelazioidea</taxon>
        <taxon>Thelaziidae</taxon>
        <taxon>Thelazia</taxon>
    </lineage>
</organism>
<evidence type="ECO:0000313" key="4">
    <source>
        <dbReference type="Proteomes" id="UP000276776"/>
    </source>
</evidence>
<reference evidence="3 4" key="2">
    <citation type="submission" date="2018-11" db="EMBL/GenBank/DDBJ databases">
        <authorList>
            <consortium name="Pathogen Informatics"/>
        </authorList>
    </citation>
    <scope>NUCLEOTIDE SEQUENCE [LARGE SCALE GENOMIC DNA]</scope>
</reference>
<dbReference type="Pfam" id="PF00646">
    <property type="entry name" value="F-box"/>
    <property type="match status" value="1"/>
</dbReference>
<dbReference type="EMBL" id="UYYF01001432">
    <property type="protein sequence ID" value="VDM99867.1"/>
    <property type="molecule type" value="Genomic_DNA"/>
</dbReference>
<proteinExistence type="predicted"/>
<accession>A0A0N5CT61</accession>